<sequence length="200" mass="22517">MGIQHQQFSYFEAETQQRLQITFEGRYMLLKSNEEYPCRTIEISSHSARLWAPVAILPGEKVALCLNELGRFAGVVLQPTPNGFDMRFHLMPKKRERLARQLEWYANRSAAYSEGRHGRVVIPFMDLTVLRLTCGEEQIVRIKSLSNSAVVLEADRAIPIGAEVAVGNTPAKVVGILDDGVACEFLKPFRPGEIDETTRL</sequence>
<dbReference type="EMBL" id="AP027142">
    <property type="protein sequence ID" value="BDV32967.1"/>
    <property type="molecule type" value="Genomic_DNA"/>
</dbReference>
<evidence type="ECO:0008006" key="3">
    <source>
        <dbReference type="Google" id="ProtNLM"/>
    </source>
</evidence>
<keyword evidence="2" id="KW-1185">Reference proteome</keyword>
<evidence type="ECO:0000313" key="2">
    <source>
        <dbReference type="Proteomes" id="UP001317629"/>
    </source>
</evidence>
<protein>
    <recommendedName>
        <fullName evidence="3">PilZ domain-containing protein</fullName>
    </recommendedName>
</protein>
<accession>A0ABM8E4Q6</accession>
<reference evidence="1 2" key="1">
    <citation type="journal article" date="2023" name="Int. J. Syst. Evol. Microbiol.">
        <title>Methylocystis iwaonis sp. nov., a type II methane-oxidizing bacterium from surface soil of a rice paddy field in Japan, and emended description of the genus Methylocystis (ex Whittenbury et al. 1970) Bowman et al. 1993.</title>
        <authorList>
            <person name="Kaise H."/>
            <person name="Sawadogo J.B."/>
            <person name="Alam M.S."/>
            <person name="Ueno C."/>
            <person name="Dianou D."/>
            <person name="Shinjo R."/>
            <person name="Asakawa S."/>
        </authorList>
    </citation>
    <scope>NUCLEOTIDE SEQUENCE [LARGE SCALE GENOMIC DNA]</scope>
    <source>
        <strain evidence="1 2">SS37A-Re</strain>
    </source>
</reference>
<evidence type="ECO:0000313" key="1">
    <source>
        <dbReference type="EMBL" id="BDV32967.1"/>
    </source>
</evidence>
<organism evidence="1 2">
    <name type="scientific">Methylocystis iwaonis</name>
    <dbReference type="NCBI Taxonomy" id="2885079"/>
    <lineage>
        <taxon>Bacteria</taxon>
        <taxon>Pseudomonadati</taxon>
        <taxon>Pseudomonadota</taxon>
        <taxon>Alphaproteobacteria</taxon>
        <taxon>Hyphomicrobiales</taxon>
        <taxon>Methylocystaceae</taxon>
        <taxon>Methylocystis</taxon>
    </lineage>
</organism>
<dbReference type="RefSeq" id="WP_281930253.1">
    <property type="nucleotide sequence ID" value="NZ_AP027142.1"/>
</dbReference>
<proteinExistence type="predicted"/>
<name>A0ABM8E4Q6_9HYPH</name>
<gene>
    <name evidence="1" type="ORF">SS37A_04960</name>
</gene>
<dbReference type="Proteomes" id="UP001317629">
    <property type="component" value="Chromosome"/>
</dbReference>